<dbReference type="NCBIfam" id="NF003661">
    <property type="entry name" value="PRK05291.1-3"/>
    <property type="match status" value="1"/>
</dbReference>
<feature type="binding site" evidence="10">
    <location>
        <position position="88"/>
    </location>
    <ligand>
        <name>(6S)-5-formyl-5,6,7,8-tetrahydrofolate</name>
        <dbReference type="ChEBI" id="CHEBI:57457"/>
    </ligand>
</feature>
<dbReference type="PROSITE" id="PS51709">
    <property type="entry name" value="G_TRME"/>
    <property type="match status" value="1"/>
</dbReference>
<feature type="binding site" evidence="10">
    <location>
        <position position="461"/>
    </location>
    <ligand>
        <name>(6S)-5-formyl-5,6,7,8-tetrahydrofolate</name>
        <dbReference type="ChEBI" id="CHEBI:57457"/>
    </ligand>
</feature>
<keyword evidence="3 10" id="KW-0819">tRNA processing</keyword>
<dbReference type="GO" id="GO:0002098">
    <property type="term" value="P:tRNA wobble uridine modification"/>
    <property type="evidence" value="ECO:0007669"/>
    <property type="project" value="TreeGrafter"/>
</dbReference>
<dbReference type="GO" id="GO:0005525">
    <property type="term" value="F:GTP binding"/>
    <property type="evidence" value="ECO:0007669"/>
    <property type="project" value="UniProtKB-UniRule"/>
</dbReference>
<evidence type="ECO:0000256" key="9">
    <source>
        <dbReference type="ARBA" id="ARBA00023134"/>
    </source>
</evidence>
<dbReference type="NCBIfam" id="TIGR00231">
    <property type="entry name" value="small_GTP"/>
    <property type="match status" value="1"/>
</dbReference>
<feature type="binding site" evidence="10">
    <location>
        <position position="258"/>
    </location>
    <ligand>
        <name>Mg(2+)</name>
        <dbReference type="ChEBI" id="CHEBI:18420"/>
    </ligand>
</feature>
<dbReference type="SUPFAM" id="SSF52540">
    <property type="entry name" value="P-loop containing nucleoside triphosphate hydrolases"/>
    <property type="match status" value="1"/>
</dbReference>
<dbReference type="NCBIfam" id="TIGR00450">
    <property type="entry name" value="mnmE_trmE_thdF"/>
    <property type="match status" value="1"/>
</dbReference>
<evidence type="ECO:0000256" key="1">
    <source>
        <dbReference type="ARBA" id="ARBA00011043"/>
    </source>
</evidence>
<keyword evidence="6 10" id="KW-0378">Hydrolase</keyword>
<dbReference type="AlphaFoldDB" id="A0A0D8I8P0"/>
<feature type="binding site" evidence="10">
    <location>
        <position position="127"/>
    </location>
    <ligand>
        <name>(6S)-5-formyl-5,6,7,8-tetrahydrofolate</name>
        <dbReference type="ChEBI" id="CHEBI:57457"/>
    </ligand>
</feature>
<dbReference type="GO" id="GO:0005829">
    <property type="term" value="C:cytosol"/>
    <property type="evidence" value="ECO:0007669"/>
    <property type="project" value="TreeGrafter"/>
</dbReference>
<gene>
    <name evidence="10 12" type="primary">mnmE</name>
    <name evidence="10" type="synonym">trmE</name>
    <name evidence="12" type="ORF">CACET_c39440</name>
</gene>
<comment type="cofactor">
    <cofactor evidence="10">
        <name>K(+)</name>
        <dbReference type="ChEBI" id="CHEBI:29103"/>
    </cofactor>
    <text evidence="10">Binds 1 potassium ion per subunit.</text>
</comment>
<dbReference type="InterPro" id="IPR027266">
    <property type="entry name" value="TrmE/GcvT-like"/>
</dbReference>
<feature type="binding site" evidence="10">
    <location>
        <position position="233"/>
    </location>
    <ligand>
        <name>K(+)</name>
        <dbReference type="ChEBI" id="CHEBI:29103"/>
    </ligand>
</feature>
<protein>
    <recommendedName>
        <fullName evidence="10">tRNA modification GTPase MnmE</fullName>
        <ecNumber evidence="10">3.6.-.-</ecNumber>
    </recommendedName>
</protein>
<dbReference type="GO" id="GO:0042802">
    <property type="term" value="F:identical protein binding"/>
    <property type="evidence" value="ECO:0007669"/>
    <property type="project" value="UniProtKB-ARBA"/>
</dbReference>
<dbReference type="GO" id="GO:0046872">
    <property type="term" value="F:metal ion binding"/>
    <property type="evidence" value="ECO:0007669"/>
    <property type="project" value="UniProtKB-KW"/>
</dbReference>
<evidence type="ECO:0000313" key="12">
    <source>
        <dbReference type="EMBL" id="AKL97370.1"/>
    </source>
</evidence>
<dbReference type="CDD" id="cd14858">
    <property type="entry name" value="TrmE_N"/>
    <property type="match status" value="1"/>
</dbReference>
<dbReference type="InterPro" id="IPR025867">
    <property type="entry name" value="MnmE_helical"/>
</dbReference>
<dbReference type="HAMAP" id="MF_00379">
    <property type="entry name" value="GTPase_MnmE"/>
    <property type="match status" value="1"/>
</dbReference>
<dbReference type="GO" id="GO:0003924">
    <property type="term" value="F:GTPase activity"/>
    <property type="evidence" value="ECO:0007669"/>
    <property type="project" value="UniProtKB-UniRule"/>
</dbReference>
<evidence type="ECO:0000256" key="7">
    <source>
        <dbReference type="ARBA" id="ARBA00022842"/>
    </source>
</evidence>
<keyword evidence="8 10" id="KW-0630">Potassium</keyword>
<dbReference type="SUPFAM" id="SSF116878">
    <property type="entry name" value="TrmE connector domain"/>
    <property type="match status" value="1"/>
</dbReference>
<feature type="binding site" evidence="10">
    <location>
        <position position="257"/>
    </location>
    <ligand>
        <name>K(+)</name>
        <dbReference type="ChEBI" id="CHEBI:29103"/>
    </ligand>
</feature>
<evidence type="ECO:0000313" key="13">
    <source>
        <dbReference type="Proteomes" id="UP000035704"/>
    </source>
</evidence>
<evidence type="ECO:0000256" key="6">
    <source>
        <dbReference type="ARBA" id="ARBA00022801"/>
    </source>
</evidence>
<feature type="binding site" evidence="10">
    <location>
        <position position="254"/>
    </location>
    <ligand>
        <name>K(+)</name>
        <dbReference type="ChEBI" id="CHEBI:29103"/>
    </ligand>
</feature>
<feature type="binding site" evidence="10">
    <location>
        <position position="23"/>
    </location>
    <ligand>
        <name>(6S)-5-formyl-5,6,7,8-tetrahydrofolate</name>
        <dbReference type="ChEBI" id="CHEBI:57457"/>
    </ligand>
</feature>
<dbReference type="EC" id="3.6.-.-" evidence="10"/>
<dbReference type="GO" id="GO:0030488">
    <property type="term" value="P:tRNA methylation"/>
    <property type="evidence" value="ECO:0007669"/>
    <property type="project" value="TreeGrafter"/>
</dbReference>
<dbReference type="InterPro" id="IPR027368">
    <property type="entry name" value="MnmE_dom2"/>
</dbReference>
<keyword evidence="4 10" id="KW-0479">Metal-binding</keyword>
<organism evidence="12 13">
    <name type="scientific">Clostridium aceticum</name>
    <dbReference type="NCBI Taxonomy" id="84022"/>
    <lineage>
        <taxon>Bacteria</taxon>
        <taxon>Bacillati</taxon>
        <taxon>Bacillota</taxon>
        <taxon>Clostridia</taxon>
        <taxon>Eubacteriales</taxon>
        <taxon>Clostridiaceae</taxon>
        <taxon>Clostridium</taxon>
    </lineage>
</organism>
<dbReference type="Pfam" id="PF01926">
    <property type="entry name" value="MMR_HSR1"/>
    <property type="match status" value="1"/>
</dbReference>
<evidence type="ECO:0000256" key="2">
    <source>
        <dbReference type="ARBA" id="ARBA00022490"/>
    </source>
</evidence>
<dbReference type="Proteomes" id="UP000035704">
    <property type="component" value="Chromosome"/>
</dbReference>
<dbReference type="InterPro" id="IPR031168">
    <property type="entry name" value="G_TrmE"/>
</dbReference>
<evidence type="ECO:0000256" key="4">
    <source>
        <dbReference type="ARBA" id="ARBA00022723"/>
    </source>
</evidence>
<feature type="binding site" evidence="10">
    <location>
        <position position="252"/>
    </location>
    <ligand>
        <name>K(+)</name>
        <dbReference type="ChEBI" id="CHEBI:29103"/>
    </ligand>
</feature>
<keyword evidence="9 10" id="KW-0342">GTP-binding</keyword>
<reference evidence="12 13" key="1">
    <citation type="submission" date="2014-10" db="EMBL/GenBank/DDBJ databases">
        <title>Genome sequence of Clostridium aceticum DSM 1496.</title>
        <authorList>
            <person name="Poehlein A."/>
            <person name="Schiel-Bengelsdorf B."/>
            <person name="Gottschalk G."/>
            <person name="Duerre P."/>
            <person name="Daniel R."/>
        </authorList>
    </citation>
    <scope>NUCLEOTIDE SEQUENCE [LARGE SCALE GENOMIC DNA]</scope>
    <source>
        <strain evidence="12 13">DSM 1496</strain>
    </source>
</reference>
<evidence type="ECO:0000256" key="10">
    <source>
        <dbReference type="HAMAP-Rule" id="MF_00379"/>
    </source>
</evidence>
<keyword evidence="13" id="KW-1185">Reference proteome</keyword>
<keyword evidence="7 10" id="KW-0460">Magnesium</keyword>
<dbReference type="Gene3D" id="3.30.1360.120">
    <property type="entry name" value="Probable tRNA modification gtpase trme, domain 1"/>
    <property type="match status" value="1"/>
</dbReference>
<dbReference type="Pfam" id="PF10396">
    <property type="entry name" value="TrmE_N"/>
    <property type="match status" value="1"/>
</dbReference>
<dbReference type="InterPro" id="IPR005225">
    <property type="entry name" value="Small_GTP-bd"/>
</dbReference>
<sequence length="461" mass="51470">MYIDDTIAAIATAPGEAGIGIVRISGNKALDIVDTIFQSKPGKKLSEFPVRRMTYGHIVDPDTGEKIDEVLAYYTKGPYTYTKEDVVEINCHGGVIPVKKILQLVLRKGARAADAGEFTKRAFLNGRIDLAQAEAVMDLISAKTDKGFDVALDQLEGALSKQVSNTRKKLLDMLAHIEVSIDFAEEDIDEVTLDYLFNKGTEVQREIEHLLNTADAGKILREGLNTVIVGKPNVGKSSLLNALLRESRAIVTEVPGTTRDVIEEQLNIRGIPLKIMDTAGIRETEDIVERIGVEKSKEFFNKADLVIFMLDISTELTREDLEIMELIQNKKALILMNKMDLSQRADLEKIKTLMEHKKVIKISLIEEKGLEEVEEAIEDLVYKGEVRAKDRLLVTNVRHKNALERGLKNIGEGIEAITKKMPLDFIEVDIKNTWETLGEITGDTVAEDIIDHIFKNFCIGK</sequence>
<name>A0A0D8I8P0_9CLOT</name>
<dbReference type="Pfam" id="PF12631">
    <property type="entry name" value="MnmE_helical"/>
    <property type="match status" value="1"/>
</dbReference>
<dbReference type="OrthoDB" id="9805918at2"/>
<proteinExistence type="inferred from homology"/>
<dbReference type="PRINTS" id="PR00449">
    <property type="entry name" value="RASTRNSFRMNG"/>
</dbReference>
<comment type="function">
    <text evidence="10">Exhibits a very high intrinsic GTPase hydrolysis rate. Involved in the addition of a carboxymethylaminomethyl (cmnm) group at the wobble position (U34) of certain tRNAs, forming tRNA-cmnm(5)s(2)U34.</text>
</comment>
<keyword evidence="5 10" id="KW-0547">Nucleotide-binding</keyword>
<accession>A0A0D8I8P0</accession>
<dbReference type="InterPro" id="IPR006073">
    <property type="entry name" value="GTP-bd"/>
</dbReference>
<comment type="similarity">
    <text evidence="1 10 11">Belongs to the TRAFAC class TrmE-Era-EngA-EngB-Septin-like GTPase superfamily. TrmE GTPase family.</text>
</comment>
<feature type="binding site" evidence="10">
    <location>
        <begin position="252"/>
        <end position="258"/>
    </location>
    <ligand>
        <name>GTP</name>
        <dbReference type="ChEBI" id="CHEBI:37565"/>
    </ligand>
</feature>
<dbReference type="InterPro" id="IPR018948">
    <property type="entry name" value="GTP-bd_TrmE_N"/>
</dbReference>
<evidence type="ECO:0000256" key="8">
    <source>
        <dbReference type="ARBA" id="ARBA00022958"/>
    </source>
</evidence>
<dbReference type="EMBL" id="CP009687">
    <property type="protein sequence ID" value="AKL97370.1"/>
    <property type="molecule type" value="Genomic_DNA"/>
</dbReference>
<comment type="subunit">
    <text evidence="10">Homodimer. Heterotetramer of two MnmE and two MnmG subunits.</text>
</comment>
<dbReference type="FunFam" id="3.30.1360.120:FF:000003">
    <property type="entry name" value="tRNA modification GTPase MnmE"/>
    <property type="match status" value="1"/>
</dbReference>
<dbReference type="KEGG" id="cace:CACET_c39440"/>
<feature type="binding site" evidence="10">
    <location>
        <begin position="277"/>
        <end position="280"/>
    </location>
    <ligand>
        <name>GTP</name>
        <dbReference type="ChEBI" id="CHEBI:37565"/>
    </ligand>
</feature>
<dbReference type="FunFam" id="3.40.50.300:FF:000494">
    <property type="entry name" value="tRNA modification GTPase MnmE"/>
    <property type="match status" value="1"/>
</dbReference>
<feature type="binding site" evidence="10">
    <location>
        <begin position="233"/>
        <end position="238"/>
    </location>
    <ligand>
        <name>GTP</name>
        <dbReference type="ChEBI" id="CHEBI:37565"/>
    </ligand>
</feature>
<dbReference type="CDD" id="cd04164">
    <property type="entry name" value="trmE"/>
    <property type="match status" value="1"/>
</dbReference>
<evidence type="ECO:0000256" key="5">
    <source>
        <dbReference type="ARBA" id="ARBA00022741"/>
    </source>
</evidence>
<dbReference type="Gene3D" id="3.40.50.300">
    <property type="entry name" value="P-loop containing nucleotide triphosphate hydrolases"/>
    <property type="match status" value="1"/>
</dbReference>
<comment type="subcellular location">
    <subcellularLocation>
        <location evidence="10">Cytoplasm</location>
    </subcellularLocation>
</comment>
<comment type="caution">
    <text evidence="10">Lacks conserved residue(s) required for the propagation of feature annotation.</text>
</comment>
<dbReference type="RefSeq" id="WP_044825682.1">
    <property type="nucleotide sequence ID" value="NZ_CP009687.1"/>
</dbReference>
<dbReference type="Gene3D" id="1.20.120.430">
    <property type="entry name" value="tRNA modification GTPase MnmE domain 2"/>
    <property type="match status" value="1"/>
</dbReference>
<dbReference type="InterPro" id="IPR027417">
    <property type="entry name" value="P-loop_NTPase"/>
</dbReference>
<evidence type="ECO:0000256" key="11">
    <source>
        <dbReference type="RuleBase" id="RU003313"/>
    </source>
</evidence>
<feature type="binding site" evidence="10">
    <location>
        <position position="237"/>
    </location>
    <ligand>
        <name>Mg(2+)</name>
        <dbReference type="ChEBI" id="CHEBI:18420"/>
    </ligand>
</feature>
<dbReference type="STRING" id="84022.CACET_c39440"/>
<dbReference type="InterPro" id="IPR004520">
    <property type="entry name" value="GTPase_MnmE"/>
</dbReference>
<dbReference type="PANTHER" id="PTHR42714:SF2">
    <property type="entry name" value="TRNA MODIFICATION GTPASE GTPBP3, MITOCHONDRIAL"/>
    <property type="match status" value="1"/>
</dbReference>
<keyword evidence="2 10" id="KW-0963">Cytoplasm</keyword>
<dbReference type="PATRIC" id="fig|84022.5.peg.1197"/>
<evidence type="ECO:0000256" key="3">
    <source>
        <dbReference type="ARBA" id="ARBA00022694"/>
    </source>
</evidence>
<dbReference type="PANTHER" id="PTHR42714">
    <property type="entry name" value="TRNA MODIFICATION GTPASE GTPBP3"/>
    <property type="match status" value="1"/>
</dbReference>